<dbReference type="STRING" id="1416806.CAL12_27380"/>
<keyword evidence="2" id="KW-1185">Reference proteome</keyword>
<gene>
    <name evidence="1" type="ORF">CAL12_27380</name>
</gene>
<dbReference type="SUPFAM" id="SSF52540">
    <property type="entry name" value="P-loop containing nucleoside triphosphate hydrolases"/>
    <property type="match status" value="1"/>
</dbReference>
<name>A0A1W6YT48_9BORD</name>
<evidence type="ECO:0000313" key="2">
    <source>
        <dbReference type="Proteomes" id="UP000194151"/>
    </source>
</evidence>
<dbReference type="EMBL" id="CP021108">
    <property type="protein sequence ID" value="ARP84168.1"/>
    <property type="molecule type" value="Genomic_DNA"/>
</dbReference>
<evidence type="ECO:0000313" key="1">
    <source>
        <dbReference type="EMBL" id="ARP84168.1"/>
    </source>
</evidence>
<proteinExistence type="predicted"/>
<evidence type="ECO:0008006" key="3">
    <source>
        <dbReference type="Google" id="ProtNLM"/>
    </source>
</evidence>
<organism evidence="1 2">
    <name type="scientific">Bordetella genomosp. 8</name>
    <dbReference type="NCBI Taxonomy" id="1416806"/>
    <lineage>
        <taxon>Bacteria</taxon>
        <taxon>Pseudomonadati</taxon>
        <taxon>Pseudomonadota</taxon>
        <taxon>Betaproteobacteria</taxon>
        <taxon>Burkholderiales</taxon>
        <taxon>Alcaligenaceae</taxon>
        <taxon>Bordetella</taxon>
    </lineage>
</organism>
<protein>
    <recommendedName>
        <fullName evidence="3">Thymidylate kinase-like domain-containing protein</fullName>
    </recommendedName>
</protein>
<dbReference type="Proteomes" id="UP000194151">
    <property type="component" value="Chromosome"/>
</dbReference>
<sequence>MLRPRDFDGEDIFEGDFDFLIDEARFDEILARVFAICQEAGVSFILRQSSPFKRQIELLHDDQHRVTLEFWPHAELRTRGDVGRLSRGGVDYATYERLDARNREALLAALFLLHLHHKRKKLDVPLVRDRLAYFADRVADIPGLSGAMRGLLAGTVGLDAAHHTATAYLLEHNIPTVSPIAIAFKRLAWRIRRLAHWPSWRTIAVVGPDGSGKGTLIDAVQASPLGRRFRFKRFKRLFRKPLFYWGREPRNVREEKRLWLVLPVAWIAFSLAQLFGGWRRPLVLDRYFYDYFVRNVRLTATQPFRRIAAYGACSALAPPPRHLIVATCPPDVIHQRKQEMSREAIESLYAMYLDQVRRGRLPATLFCHTGVSMEESSRHALLFLGHPEPA</sequence>
<dbReference type="Gene3D" id="3.40.50.300">
    <property type="entry name" value="P-loop containing nucleotide triphosphate hydrolases"/>
    <property type="match status" value="1"/>
</dbReference>
<dbReference type="AlphaFoldDB" id="A0A1W6YT48"/>
<accession>A0A1W6YT48</accession>
<reference evidence="1 2" key="1">
    <citation type="submission" date="2017-05" db="EMBL/GenBank/DDBJ databases">
        <title>Complete and WGS of Bordetella genogroups.</title>
        <authorList>
            <person name="Spilker T."/>
            <person name="LiPuma J."/>
        </authorList>
    </citation>
    <scope>NUCLEOTIDE SEQUENCE [LARGE SCALE GENOMIC DNA]</scope>
    <source>
        <strain evidence="1 2">AU19157</strain>
    </source>
</reference>
<dbReference type="KEGG" id="bgv:CAL12_27380"/>
<dbReference type="InterPro" id="IPR027417">
    <property type="entry name" value="P-loop_NTPase"/>
</dbReference>